<evidence type="ECO:0000313" key="3">
    <source>
        <dbReference type="Proteomes" id="UP000808146"/>
    </source>
</evidence>
<dbReference type="EMBL" id="JADKBR010000026">
    <property type="protein sequence ID" value="MBK8892295.1"/>
    <property type="molecule type" value="Genomic_DNA"/>
</dbReference>
<name>A0A9D7QPT1_9RHOO</name>
<dbReference type="SUPFAM" id="SSF75169">
    <property type="entry name" value="DsrEFH-like"/>
    <property type="match status" value="1"/>
</dbReference>
<feature type="chain" id="PRO_5039534004" evidence="1">
    <location>
        <begin position="25"/>
        <end position="141"/>
    </location>
</feature>
<dbReference type="PANTHER" id="PTHR37691:SF1">
    <property type="entry name" value="BLR3518 PROTEIN"/>
    <property type="match status" value="1"/>
</dbReference>
<dbReference type="Gene3D" id="3.40.1260.10">
    <property type="entry name" value="DsrEFH-like"/>
    <property type="match status" value="1"/>
</dbReference>
<sequence length="141" mass="14769">MNITQRLCRALAIASLALAGLAHAGGDTVVYHINENGSASALLANVRNHLAAAPDTRIHVVSHGRGIDFLLKDANDPSGEPYAARVKPLAAQGVHFKVCRNTLKGRGLGDDAVDSSAIVVPSGVVEIARLQTEEKAAYLKP</sequence>
<accession>A0A9D7QPT1</accession>
<dbReference type="Proteomes" id="UP000808146">
    <property type="component" value="Unassembled WGS sequence"/>
</dbReference>
<feature type="signal peptide" evidence="1">
    <location>
        <begin position="1"/>
        <end position="24"/>
    </location>
</feature>
<reference evidence="2" key="1">
    <citation type="submission" date="2020-10" db="EMBL/GenBank/DDBJ databases">
        <title>Connecting structure to function with the recovery of over 1000 high-quality activated sludge metagenome-assembled genomes encoding full-length rRNA genes using long-read sequencing.</title>
        <authorList>
            <person name="Singleton C.M."/>
            <person name="Petriglieri F."/>
            <person name="Kristensen J.M."/>
            <person name="Kirkegaard R.H."/>
            <person name="Michaelsen T.Y."/>
            <person name="Andersen M.H."/>
            <person name="Karst S.M."/>
            <person name="Dueholm M.S."/>
            <person name="Nielsen P.H."/>
            <person name="Albertsen M."/>
        </authorList>
    </citation>
    <scope>NUCLEOTIDE SEQUENCE</scope>
    <source>
        <strain evidence="2">OdNE_18-Q3-R46-58_BAT3C.305</strain>
    </source>
</reference>
<gene>
    <name evidence="2" type="ORF">IPN75_18985</name>
</gene>
<dbReference type="InterPro" id="IPR003787">
    <property type="entry name" value="Sulphur_relay_DsrE/F-like"/>
</dbReference>
<dbReference type="InterPro" id="IPR027396">
    <property type="entry name" value="DsrEFH-like"/>
</dbReference>
<organism evidence="2 3">
    <name type="scientific">Candidatus Dechloromonas phosphorivorans</name>
    <dbReference type="NCBI Taxonomy" id="2899244"/>
    <lineage>
        <taxon>Bacteria</taxon>
        <taxon>Pseudomonadati</taxon>
        <taxon>Pseudomonadota</taxon>
        <taxon>Betaproteobacteria</taxon>
        <taxon>Rhodocyclales</taxon>
        <taxon>Azonexaceae</taxon>
        <taxon>Dechloromonas</taxon>
    </lineage>
</organism>
<keyword evidence="1" id="KW-0732">Signal</keyword>
<protein>
    <submittedName>
        <fullName evidence="2">DsrE family protein</fullName>
    </submittedName>
</protein>
<comment type="caution">
    <text evidence="2">The sequence shown here is derived from an EMBL/GenBank/DDBJ whole genome shotgun (WGS) entry which is preliminary data.</text>
</comment>
<proteinExistence type="predicted"/>
<dbReference type="PANTHER" id="PTHR37691">
    <property type="entry name" value="BLR3518 PROTEIN"/>
    <property type="match status" value="1"/>
</dbReference>
<evidence type="ECO:0000313" key="2">
    <source>
        <dbReference type="EMBL" id="MBK8892295.1"/>
    </source>
</evidence>
<evidence type="ECO:0000256" key="1">
    <source>
        <dbReference type="SAM" id="SignalP"/>
    </source>
</evidence>
<dbReference type="Pfam" id="PF02635">
    <property type="entry name" value="DsrE"/>
    <property type="match status" value="1"/>
</dbReference>
<dbReference type="AlphaFoldDB" id="A0A9D7QPT1"/>